<dbReference type="STRING" id="1088818.A0A2I0A3J2"/>
<reference evidence="2 3" key="1">
    <citation type="journal article" date="2017" name="Nature">
        <title>The Apostasia genome and the evolution of orchids.</title>
        <authorList>
            <person name="Zhang G.Q."/>
            <person name="Liu K.W."/>
            <person name="Li Z."/>
            <person name="Lohaus R."/>
            <person name="Hsiao Y.Y."/>
            <person name="Niu S.C."/>
            <person name="Wang J.Y."/>
            <person name="Lin Y.C."/>
            <person name="Xu Q."/>
            <person name="Chen L.J."/>
            <person name="Yoshida K."/>
            <person name="Fujiwara S."/>
            <person name="Wang Z.W."/>
            <person name="Zhang Y.Q."/>
            <person name="Mitsuda N."/>
            <person name="Wang M."/>
            <person name="Liu G.H."/>
            <person name="Pecoraro L."/>
            <person name="Huang H.X."/>
            <person name="Xiao X.J."/>
            <person name="Lin M."/>
            <person name="Wu X.Y."/>
            <person name="Wu W.L."/>
            <person name="Chen Y.Y."/>
            <person name="Chang S.B."/>
            <person name="Sakamoto S."/>
            <person name="Ohme-Takagi M."/>
            <person name="Yagi M."/>
            <person name="Zeng S.J."/>
            <person name="Shen C.Y."/>
            <person name="Yeh C.M."/>
            <person name="Luo Y.B."/>
            <person name="Tsai W.C."/>
            <person name="Van de Peer Y."/>
            <person name="Liu Z.J."/>
        </authorList>
    </citation>
    <scope>NUCLEOTIDE SEQUENCE [LARGE SCALE GENOMIC DNA]</scope>
    <source>
        <strain evidence="3">cv. Shenzhen</strain>
        <tissue evidence="2">Stem</tissue>
    </source>
</reference>
<feature type="region of interest" description="Disordered" evidence="1">
    <location>
        <begin position="174"/>
        <end position="209"/>
    </location>
</feature>
<gene>
    <name evidence="2" type="ORF">AXF42_Ash019624</name>
</gene>
<name>A0A2I0A3J2_9ASPA</name>
<accession>A0A2I0A3J2</accession>
<evidence type="ECO:0000256" key="1">
    <source>
        <dbReference type="SAM" id="MobiDB-lite"/>
    </source>
</evidence>
<dbReference type="EMBL" id="KZ452031">
    <property type="protein sequence ID" value="PKA50106.1"/>
    <property type="molecule type" value="Genomic_DNA"/>
</dbReference>
<evidence type="ECO:0000313" key="2">
    <source>
        <dbReference type="EMBL" id="PKA50106.1"/>
    </source>
</evidence>
<keyword evidence="3" id="KW-1185">Reference proteome</keyword>
<proteinExistence type="predicted"/>
<feature type="region of interest" description="Disordered" evidence="1">
    <location>
        <begin position="233"/>
        <end position="256"/>
    </location>
</feature>
<dbReference type="OrthoDB" id="688025at2759"/>
<feature type="region of interest" description="Disordered" evidence="1">
    <location>
        <begin position="38"/>
        <end position="60"/>
    </location>
</feature>
<dbReference type="Proteomes" id="UP000236161">
    <property type="component" value="Unassembled WGS sequence"/>
</dbReference>
<organism evidence="2 3">
    <name type="scientific">Apostasia shenzhenica</name>
    <dbReference type="NCBI Taxonomy" id="1088818"/>
    <lineage>
        <taxon>Eukaryota</taxon>
        <taxon>Viridiplantae</taxon>
        <taxon>Streptophyta</taxon>
        <taxon>Embryophyta</taxon>
        <taxon>Tracheophyta</taxon>
        <taxon>Spermatophyta</taxon>
        <taxon>Magnoliopsida</taxon>
        <taxon>Liliopsida</taxon>
        <taxon>Asparagales</taxon>
        <taxon>Orchidaceae</taxon>
        <taxon>Apostasioideae</taxon>
        <taxon>Apostasia</taxon>
    </lineage>
</organism>
<dbReference type="AlphaFoldDB" id="A0A2I0A3J2"/>
<dbReference type="PANTHER" id="PTHR35486:SF1">
    <property type="entry name" value="OS02G0689500 PROTEIN"/>
    <property type="match status" value="1"/>
</dbReference>
<protein>
    <submittedName>
        <fullName evidence="2">Uncharacterized protein</fullName>
    </submittedName>
</protein>
<sequence length="286" mass="31324">MKCKKHPCEVGAGICASCLRDRLLAVIAEQNKLAATAGAADGHLRRRSDDNRPPLPHPEFSFPRSVSPYVSHRRSVGSNASAPRRRLHRFFSTPQAGPVACADQSSDLAVRQRNRRFSLWSAFFGHLGSESTGSRSSESWISALIRRKKKSRTVSEVAKAAPIPAMDRGMSPEKYYCEEEGDGGSGYSSDSSDGWRMPASTPMRRAAARQNRLASVRGISGFAVCLSPLVRPSPNCRQRHSVPESGFSADSRPAGNHHVRRHVSFGEAAAYAHNRSRKIADFGRLK</sequence>
<dbReference type="PANTHER" id="PTHR35486">
    <property type="entry name" value="EXPRESSED PROTEIN"/>
    <property type="match status" value="1"/>
</dbReference>
<evidence type="ECO:0000313" key="3">
    <source>
        <dbReference type="Proteomes" id="UP000236161"/>
    </source>
</evidence>